<accession>A0AAD9ILY9</accession>
<feature type="region of interest" description="Disordered" evidence="2">
    <location>
        <begin position="616"/>
        <end position="640"/>
    </location>
</feature>
<name>A0AAD9ILY9_PROWI</name>
<dbReference type="InterPro" id="IPR050517">
    <property type="entry name" value="DDR_Repair_Kinase"/>
</dbReference>
<organism evidence="4 5">
    <name type="scientific">Prototheca wickerhamii</name>
    <dbReference type="NCBI Taxonomy" id="3111"/>
    <lineage>
        <taxon>Eukaryota</taxon>
        <taxon>Viridiplantae</taxon>
        <taxon>Chlorophyta</taxon>
        <taxon>core chlorophytes</taxon>
        <taxon>Trebouxiophyceae</taxon>
        <taxon>Chlorellales</taxon>
        <taxon>Chlorellaceae</taxon>
        <taxon>Prototheca</taxon>
    </lineage>
</organism>
<protein>
    <recommendedName>
        <fullName evidence="3">PI3K/PI4K catalytic domain-containing protein</fullName>
    </recommendedName>
</protein>
<dbReference type="InterPro" id="IPR011009">
    <property type="entry name" value="Kinase-like_dom_sf"/>
</dbReference>
<feature type="compositionally biased region" description="Basic and acidic residues" evidence="2">
    <location>
        <begin position="2515"/>
        <end position="2524"/>
    </location>
</feature>
<feature type="compositionally biased region" description="Acidic residues" evidence="2">
    <location>
        <begin position="1998"/>
        <end position="2016"/>
    </location>
</feature>
<feature type="region of interest" description="Disordered" evidence="2">
    <location>
        <begin position="1962"/>
        <end position="2016"/>
    </location>
</feature>
<dbReference type="PROSITE" id="PS50290">
    <property type="entry name" value="PI3_4_KINASE_3"/>
    <property type="match status" value="1"/>
</dbReference>
<feature type="coiled-coil region" evidence="1">
    <location>
        <begin position="2201"/>
        <end position="2241"/>
    </location>
</feature>
<dbReference type="InterPro" id="IPR000403">
    <property type="entry name" value="PI3/4_kinase_cat_dom"/>
</dbReference>
<dbReference type="EMBL" id="JASFZW010000002">
    <property type="protein sequence ID" value="KAK2080053.1"/>
    <property type="molecule type" value="Genomic_DNA"/>
</dbReference>
<dbReference type="Gene3D" id="3.30.1010.10">
    <property type="entry name" value="Phosphatidylinositol 3-kinase Catalytic Subunit, Chain A, domain 4"/>
    <property type="match status" value="1"/>
</dbReference>
<dbReference type="GO" id="GO:0004674">
    <property type="term" value="F:protein serine/threonine kinase activity"/>
    <property type="evidence" value="ECO:0007669"/>
    <property type="project" value="TreeGrafter"/>
</dbReference>
<feature type="region of interest" description="Disordered" evidence="2">
    <location>
        <begin position="2515"/>
        <end position="2559"/>
    </location>
</feature>
<dbReference type="Proteomes" id="UP001255856">
    <property type="component" value="Unassembled WGS sequence"/>
</dbReference>
<proteinExistence type="predicted"/>
<dbReference type="SUPFAM" id="SSF56112">
    <property type="entry name" value="Protein kinase-like (PK-like)"/>
    <property type="match status" value="1"/>
</dbReference>
<keyword evidence="1" id="KW-0175">Coiled coil</keyword>
<evidence type="ECO:0000256" key="1">
    <source>
        <dbReference type="SAM" id="Coils"/>
    </source>
</evidence>
<evidence type="ECO:0000313" key="4">
    <source>
        <dbReference type="EMBL" id="KAK2080053.1"/>
    </source>
</evidence>
<sequence>MQVVTFDGYGVSGHQNHIATAQGVQLALLSRPDIALYELRTRPATAPNAEPERLVADILATSKPIVERIACTRLLAAQLRDATPAGRERLLGAVAPRAQALCQAAWSGSHAQLSPDLGKFLGDLVGHLSRAHSRPLSAAAGPVCEWALSAAQAPRAGPAAVQASALQALSRGLGGASEFILARYATASLLLCVKLLESDSTRPELLASICDLVAQAAKHTPSLKAQFRNLVDLLLGWGLDPIVPVAARPRLCLALAACREGWLASEPWSVKVARGLAADRGWAGGSGAFLARLCCALPVCLALAAVPGRRAFVQGLCADKLALARRVFAGASADERLELVRLVDQLKPMFEDPGTWSWSSLQQKLLDDLLVRHGHSESLNAVLAWIGAPALSHTDSEVRSAAKRLASSAGLLAHAALSSADWEGAFPAASWRVLGGSGSDCPTEPAGAPSSAHKPFLDARTGALLLAWLSNAQAPAAIVVAAPRAGAAQRPRNGLPLSAQSEAPLTAPPLGVDRLLLRALRSRPGAERHSTDAALLRAAVRELVEAGLGAGYPGLSLGTFLSALEAAVQRVVACLAAVNPAAAAPKRQSGLVAEHRCRGRLLLDILFALEQHRSATGTVERPGPARGLGMSPSRSASPARDRTAAQSVGAFLTRVRSLALQLAEALAADGHIAFHGRQMLLDIRAERLKEKRPRELLLRSLTHAAVRCLDPGLLAGLDAELAPGEDRVAKLWLAAARAHAAERYELALARYGAINSEGAACSAAIGDTESLGKWPVPSRSSSAELCKACRDLAEWASTAFVPEDGVAGPRARDQGLRVLKTVVASLRGAGPSSVRPAPPPDEILSALSPDSLPSAREFSAMACVAGFAEGGGALSHGGSVLCGALRSVTAPSLAPALSLLAAERAPGPPNDMAASTLAVAATAVRTGNPKIAQRLIEALSDDLAPLQSLRRELVLLQAGDKASGPMWTRLRPSFDACCRGGGAPEALQSLVPLGASLWEDSAARPAVLEALKRQHAEEEEPALGQLWQSYSYWLVDQPTESAKAEALLALCGALRASGASADAREPALRLVSLLRGRVDASGGASALTEPELSACLNIPASIWLPILRPLLTVPNEALLIALLRQIGAIAPQQVALALHALPSAQRLAARAWPKADDHVRACIRNVQAWARRVEDLALLWEERAYALVTELAAALSRAAKSHAGAVVQGASLAALVVLFRQGLRALCAERDLVSSEPDASSRRGLIHQALTQLSDELVKLLAASIGQGDQAALASARAAAVAAMRRIAPALPVGDVGVGDLLWSERSDLDGAKSGPLAEFQRQTAAAAVPLDWTCADGTTIAAFAPRVRVLTTKTRPKVVTLLGSDGLERRFLLKGSEDVGMHAGILSALDLASRAAAAEDARLAGVAGSYRFMVLGPTTGLIEWLGDAASFYELYNAAVAGVGADGGNRAHPSQPARPVELYRRALRAVGVDPARTPRKSWPADRVLAAFRRLQRASPGEALSDALLAAAAGPDAWWRAQGRFARCTGLLSVRDWLFGIGDRHLDNTLLVPQTGACCPIDFDVLFDRGQRLAVPERVPFRLTRCMLRALGPAGELSHAADASLRAVHLEAVATERAASVVALWQRRLGAQLALLRLRRLDLVDAEARLHRGLAVADKRLAALGALAEAVDRASADLLGGSSEPRRRELELKNALDSLGAAERAERELRQAYEGSLADAVRAAEAAKASLEAWPAVRDRACAALTALAPEGAGDVLLSSLAAMDPALAPPLSLAAIFAGGQTAWFASAAARAAGVDSQLTRLLAERAQAALALADGLARLRGCLGAAPAERVVRAARAPGEEESEAAILRAMSSPSGGTQIFSIGRLEWVSRAVQALDTAVVALAELRLAVAAGIDEEAAKAAYARFTDATSEAQAAAVIGSEPLRPERELVRFMDFDPTAAGAGKRIGMALEDEEDALGLYGDLEPEDGAEADGDKTEDDDAPAWLDPSLQTRPTDLMEEEDSDLSPLEEGDDDNEACAQNQVHASCSPSILATSREPAVALHSPEARQLAAQLARCQDLLGQAAEAEATAHVGRLVAAAPRERLDPGSIATGARDCVPPDLVAELTASVDALGQVEGRLREWAAADAETQASLLARGKGASQEVQGRVQARCGGASGALGTLTMTILAPWTRVESEARLDTITSSRAVITALAAAAAAHERCLAAAQALQEAKTRAEQQKRARAEREAANARLRASLRELSGSLGQATRAVSKASPELEEISADTALQELRQALELGLWAAGGRHVDAERLALQLEHLLGLRAFCHTKLTTWMRELEAALKQAGQGSRVASDEAAGTLLELAGCPVATQLRALVAALGITTADEMPRVEAVVGPLTRELQAPQELGHLSLSSGLVKDLDLVAARDWTALEGHKPEPTESEEDVRADLDTKFETVEVLEKVSMLKSEIPQGWNEDNATDSEADVKADHVKVTSIEALDEYTIETLKRAVFALPVSGLRPVAGCARVGGRCFSELSEKSNDDSSRSIPGAKKAGIPKEWKEEDASSSEATVKAERTEASIEEIKEQSIKKVKQEKGKA</sequence>
<comment type="caution">
    <text evidence="4">The sequence shown here is derived from an EMBL/GenBank/DDBJ whole genome shotgun (WGS) entry which is preliminary data.</text>
</comment>
<dbReference type="InterPro" id="IPR036940">
    <property type="entry name" value="PI3/4_kinase_cat_sf"/>
</dbReference>
<dbReference type="SMART" id="SM00146">
    <property type="entry name" value="PI3Kc"/>
    <property type="match status" value="1"/>
</dbReference>
<dbReference type="GO" id="GO:0005634">
    <property type="term" value="C:nucleus"/>
    <property type="evidence" value="ECO:0007669"/>
    <property type="project" value="TreeGrafter"/>
</dbReference>
<evidence type="ECO:0000259" key="3">
    <source>
        <dbReference type="PROSITE" id="PS50290"/>
    </source>
</evidence>
<evidence type="ECO:0000256" key="2">
    <source>
        <dbReference type="SAM" id="MobiDB-lite"/>
    </source>
</evidence>
<evidence type="ECO:0000313" key="5">
    <source>
        <dbReference type="Proteomes" id="UP001255856"/>
    </source>
</evidence>
<dbReference type="PANTHER" id="PTHR11139">
    <property type="entry name" value="ATAXIA TELANGIECTASIA MUTATED ATM -RELATED"/>
    <property type="match status" value="1"/>
</dbReference>
<keyword evidence="5" id="KW-1185">Reference proteome</keyword>
<gene>
    <name evidence="4" type="ORF">QBZ16_002449</name>
</gene>
<feature type="domain" description="PI3K/PI4K catalytic" evidence="3">
    <location>
        <begin position="1344"/>
        <end position="1674"/>
    </location>
</feature>
<reference evidence="4" key="1">
    <citation type="submission" date="2021-01" db="EMBL/GenBank/DDBJ databases">
        <authorList>
            <person name="Eckstrom K.M.E."/>
        </authorList>
    </citation>
    <scope>NUCLEOTIDE SEQUENCE</scope>
    <source>
        <strain evidence="4">UVCC 0001</strain>
    </source>
</reference>
<dbReference type="Gene3D" id="1.10.1070.11">
    <property type="entry name" value="Phosphatidylinositol 3-/4-kinase, catalytic domain"/>
    <property type="match status" value="1"/>
</dbReference>
<dbReference type="Pfam" id="PF00454">
    <property type="entry name" value="PI3_PI4_kinase"/>
    <property type="match status" value="1"/>
</dbReference>
<feature type="compositionally biased region" description="Acidic residues" evidence="2">
    <location>
        <begin position="1965"/>
        <end position="1983"/>
    </location>
</feature>